<evidence type="ECO:0000259" key="1">
    <source>
        <dbReference type="SMART" id="SM00507"/>
    </source>
</evidence>
<dbReference type="InterPro" id="IPR003615">
    <property type="entry name" value="HNH_nuc"/>
</dbReference>
<dbReference type="PANTHER" id="PTHR33877">
    <property type="entry name" value="SLL1193 PROTEIN"/>
    <property type="match status" value="1"/>
</dbReference>
<dbReference type="Pfam" id="PF01844">
    <property type="entry name" value="HNH"/>
    <property type="match status" value="1"/>
</dbReference>
<dbReference type="CDD" id="cd00085">
    <property type="entry name" value="HNHc"/>
    <property type="match status" value="1"/>
</dbReference>
<dbReference type="GO" id="GO:0004519">
    <property type="term" value="F:endonuclease activity"/>
    <property type="evidence" value="ECO:0007669"/>
    <property type="project" value="UniProtKB-KW"/>
</dbReference>
<dbReference type="InterPro" id="IPR052892">
    <property type="entry name" value="NA-targeting_endonuclease"/>
</dbReference>
<dbReference type="GO" id="GO:0008270">
    <property type="term" value="F:zinc ion binding"/>
    <property type="evidence" value="ECO:0007669"/>
    <property type="project" value="InterPro"/>
</dbReference>
<reference evidence="2" key="1">
    <citation type="journal article" date="2021" name="Proc. Natl. Acad. Sci. U.S.A.">
        <title>A Catalog of Tens of Thousands of Viruses from Human Metagenomes Reveals Hidden Associations with Chronic Diseases.</title>
        <authorList>
            <person name="Tisza M.J."/>
            <person name="Buck C.B."/>
        </authorList>
    </citation>
    <scope>NUCLEOTIDE SEQUENCE</scope>
    <source>
        <strain evidence="2">CtqfO1</strain>
    </source>
</reference>
<accession>A0A8S5T270</accession>
<dbReference type="SMART" id="SM00507">
    <property type="entry name" value="HNHc"/>
    <property type="match status" value="1"/>
</dbReference>
<keyword evidence="2" id="KW-0540">Nuclease</keyword>
<organism evidence="2">
    <name type="scientific">Myoviridae sp. ctqfO1</name>
    <dbReference type="NCBI Taxonomy" id="2827710"/>
    <lineage>
        <taxon>Viruses</taxon>
        <taxon>Duplodnaviria</taxon>
        <taxon>Heunggongvirae</taxon>
        <taxon>Uroviricota</taxon>
        <taxon>Caudoviricetes</taxon>
    </lineage>
</organism>
<dbReference type="PANTHER" id="PTHR33877:SF2">
    <property type="entry name" value="OS07G0170200 PROTEIN"/>
    <property type="match status" value="1"/>
</dbReference>
<protein>
    <submittedName>
        <fullName evidence="2">RECOMBINATION ENDONUCLEASE VII</fullName>
    </submittedName>
</protein>
<keyword evidence="2" id="KW-0255">Endonuclease</keyword>
<keyword evidence="2" id="KW-0378">Hydrolase</keyword>
<name>A0A8S5T270_9CAUD</name>
<evidence type="ECO:0000313" key="2">
    <source>
        <dbReference type="EMBL" id="DAF57413.1"/>
    </source>
</evidence>
<dbReference type="GO" id="GO:0003676">
    <property type="term" value="F:nucleic acid binding"/>
    <property type="evidence" value="ECO:0007669"/>
    <property type="project" value="InterPro"/>
</dbReference>
<dbReference type="Gene3D" id="1.10.30.50">
    <property type="match status" value="1"/>
</dbReference>
<dbReference type="InterPro" id="IPR002711">
    <property type="entry name" value="HNH"/>
</dbReference>
<proteinExistence type="predicted"/>
<feature type="domain" description="HNH nuclease" evidence="1">
    <location>
        <begin position="8"/>
        <end position="62"/>
    </location>
</feature>
<sequence length="247" mass="29306">MRSKIQDKTRQNVWMKYGKRCAYCGKLIEDRKNLRVDHILAVRKGGTDDESNLNPSCHDCNLYKDTYSLEDFREQLSLMTDRLAKRDIVYRLSEEYRIIERKKRKKIRLFFEEDYLKIYLGNYKNVCSYTVVKNGEITYQEPFFKITEINALELSLMCAVYTFAYSQNMNVSPIKNVDVFYLDDYIVEAINGRSNLVSEIEYRKFIKTCKKNGINLRFIKADCERDISIIKESKEKAEKMLDKDVSQ</sequence>
<dbReference type="EMBL" id="BK032734">
    <property type="protein sequence ID" value="DAF57413.1"/>
    <property type="molecule type" value="Genomic_DNA"/>
</dbReference>